<evidence type="ECO:0000313" key="3">
    <source>
        <dbReference type="Proteomes" id="UP001159641"/>
    </source>
</evidence>
<keyword evidence="3" id="KW-1185">Reference proteome</keyword>
<reference evidence="2 3" key="1">
    <citation type="submission" date="2022-11" db="EMBL/GenBank/DDBJ databases">
        <title>Whole genome sequence of Eschrichtius robustus ER-17-0199.</title>
        <authorList>
            <person name="Bruniche-Olsen A."/>
            <person name="Black A.N."/>
            <person name="Fields C.J."/>
            <person name="Walden K."/>
            <person name="Dewoody J.A."/>
        </authorList>
    </citation>
    <scope>NUCLEOTIDE SEQUENCE [LARGE SCALE GENOMIC DNA]</scope>
    <source>
        <strain evidence="2">ER-17-0199</strain>
        <tissue evidence="2">Blubber</tissue>
    </source>
</reference>
<protein>
    <submittedName>
        <fullName evidence="2">Uncharacterized protein</fullName>
    </submittedName>
</protein>
<organism evidence="2 3">
    <name type="scientific">Eschrichtius robustus</name>
    <name type="common">California gray whale</name>
    <name type="synonym">Eschrichtius gibbosus</name>
    <dbReference type="NCBI Taxonomy" id="9764"/>
    <lineage>
        <taxon>Eukaryota</taxon>
        <taxon>Metazoa</taxon>
        <taxon>Chordata</taxon>
        <taxon>Craniata</taxon>
        <taxon>Vertebrata</taxon>
        <taxon>Euteleostomi</taxon>
        <taxon>Mammalia</taxon>
        <taxon>Eutheria</taxon>
        <taxon>Laurasiatheria</taxon>
        <taxon>Artiodactyla</taxon>
        <taxon>Whippomorpha</taxon>
        <taxon>Cetacea</taxon>
        <taxon>Mysticeti</taxon>
        <taxon>Eschrichtiidae</taxon>
        <taxon>Eschrichtius</taxon>
    </lineage>
</organism>
<comment type="caution">
    <text evidence="2">The sequence shown here is derived from an EMBL/GenBank/DDBJ whole genome shotgun (WGS) entry which is preliminary data.</text>
</comment>
<feature type="compositionally biased region" description="Low complexity" evidence="1">
    <location>
        <begin position="41"/>
        <end position="51"/>
    </location>
</feature>
<evidence type="ECO:0000313" key="2">
    <source>
        <dbReference type="EMBL" id="KAJ8785868.1"/>
    </source>
</evidence>
<gene>
    <name evidence="2" type="ORF">J1605_006828</name>
</gene>
<proteinExistence type="predicted"/>
<accession>A0AB34H0L7</accession>
<dbReference type="AlphaFoldDB" id="A0AB34H0L7"/>
<name>A0AB34H0L7_ESCRO</name>
<feature type="region of interest" description="Disordered" evidence="1">
    <location>
        <begin position="1"/>
        <end position="101"/>
    </location>
</feature>
<evidence type="ECO:0000256" key="1">
    <source>
        <dbReference type="SAM" id="MobiDB-lite"/>
    </source>
</evidence>
<dbReference type="EMBL" id="JAIQCJ010002005">
    <property type="protein sequence ID" value="KAJ8785868.1"/>
    <property type="molecule type" value="Genomic_DNA"/>
</dbReference>
<sequence>MQVTGQRQNVPLIPAVAWTAQPAQPGRRRLEEEEEEEEACGSQSGTQSQGGKHTQPPPARHPGRPRGLSQAWIQAPLSDPQDSELGPVSRGAGSSRLSPSHAANSYLRDQWFHSLQWKAVTARREPQRVRSVPPALGSVF</sequence>
<dbReference type="Proteomes" id="UP001159641">
    <property type="component" value="Unassembled WGS sequence"/>
</dbReference>